<reference evidence="2" key="2">
    <citation type="journal article" date="2021" name="PeerJ">
        <title>Extensive microbial diversity within the chicken gut microbiome revealed by metagenomics and culture.</title>
        <authorList>
            <person name="Gilroy R."/>
            <person name="Ravi A."/>
            <person name="Getino M."/>
            <person name="Pursley I."/>
            <person name="Horton D.L."/>
            <person name="Alikhan N.F."/>
            <person name="Baker D."/>
            <person name="Gharbi K."/>
            <person name="Hall N."/>
            <person name="Watson M."/>
            <person name="Adriaenssens E.M."/>
            <person name="Foster-Nyarko E."/>
            <person name="Jarju S."/>
            <person name="Secka A."/>
            <person name="Antonio M."/>
            <person name="Oren A."/>
            <person name="Chaudhuri R.R."/>
            <person name="La Ragione R."/>
            <person name="Hildebrand F."/>
            <person name="Pallen M.J."/>
        </authorList>
    </citation>
    <scope>NUCLEOTIDE SEQUENCE</scope>
    <source>
        <strain evidence="2">CHK189-12415</strain>
    </source>
</reference>
<feature type="transmembrane region" description="Helical" evidence="1">
    <location>
        <begin position="91"/>
        <end position="115"/>
    </location>
</feature>
<name>A0A9D1J5E2_9FIRM</name>
<feature type="transmembrane region" description="Helical" evidence="1">
    <location>
        <begin position="363"/>
        <end position="385"/>
    </location>
</feature>
<dbReference type="AlphaFoldDB" id="A0A9D1J5E2"/>
<organism evidence="2 3">
    <name type="scientific">Candidatus Faecivivens stercoravium</name>
    <dbReference type="NCBI Taxonomy" id="2840803"/>
    <lineage>
        <taxon>Bacteria</taxon>
        <taxon>Bacillati</taxon>
        <taxon>Bacillota</taxon>
        <taxon>Clostridia</taxon>
        <taxon>Eubacteriales</taxon>
        <taxon>Oscillospiraceae</taxon>
        <taxon>Oscillospiraceae incertae sedis</taxon>
        <taxon>Candidatus Faecivivens</taxon>
    </lineage>
</organism>
<reference evidence="2" key="1">
    <citation type="submission" date="2020-10" db="EMBL/GenBank/DDBJ databases">
        <authorList>
            <person name="Gilroy R."/>
        </authorList>
    </citation>
    <scope>NUCLEOTIDE SEQUENCE</scope>
    <source>
        <strain evidence="2">CHK189-12415</strain>
    </source>
</reference>
<sequence>MYSFLGWCLEVAVLSIRRRKFVNPGVLSGPFCPSYGITMVLCLIFLEPLDGRYILQFLACMAVANAVEAISSRLADRTAGRRLWNAEKRAALGSLPGLIYSLIWGAGAVLVLAFLNPLLYILANLFPRPVLWGIDIALSVLFLADLLILLFILRPDRKALKAGDPVAAFSETFQSTLKKASGSFGQRLSRHIHLRLQNAYPPVLDVTGEGKKQRFAEGVSVTKLIWVFLICALLGDLIETVWVRLVSDIWMSRSSVLYGPFSVVWGLGAVLLTVVLTPLAKKNDRYVFLGGFLLGGTYEYMASVFTELVFGQVFWDYSDMPLNIGGRTNVLFMFFWGLLSVVWIKILYPALSKVIERIPRLTGTILTWVLTVLMIIDILLSGLAIGRYVERKNGTAEPTAIGSFLDEQYPDELVEWVWANMRDA</sequence>
<keyword evidence="1" id="KW-1133">Transmembrane helix</keyword>
<keyword evidence="1" id="KW-0812">Transmembrane</keyword>
<feature type="transmembrane region" description="Helical" evidence="1">
    <location>
        <begin position="257"/>
        <end position="279"/>
    </location>
</feature>
<dbReference type="EMBL" id="DVHA01000170">
    <property type="protein sequence ID" value="HIR60969.1"/>
    <property type="molecule type" value="Genomic_DNA"/>
</dbReference>
<protein>
    <submittedName>
        <fullName evidence="2">ABC transporter permease</fullName>
    </submittedName>
</protein>
<accession>A0A9D1J5E2</accession>
<evidence type="ECO:0000256" key="1">
    <source>
        <dbReference type="SAM" id="Phobius"/>
    </source>
</evidence>
<dbReference type="Proteomes" id="UP000824241">
    <property type="component" value="Unassembled WGS sequence"/>
</dbReference>
<feature type="transmembrane region" description="Helical" evidence="1">
    <location>
        <begin position="21"/>
        <end position="46"/>
    </location>
</feature>
<feature type="transmembrane region" description="Helical" evidence="1">
    <location>
        <begin position="224"/>
        <end position="245"/>
    </location>
</feature>
<feature type="transmembrane region" description="Helical" evidence="1">
    <location>
        <begin position="52"/>
        <end position="70"/>
    </location>
</feature>
<dbReference type="Pfam" id="PF06541">
    <property type="entry name" value="ABC_trans_CmpB"/>
    <property type="match status" value="2"/>
</dbReference>
<feature type="transmembrane region" description="Helical" evidence="1">
    <location>
        <begin position="330"/>
        <end position="351"/>
    </location>
</feature>
<gene>
    <name evidence="2" type="ORF">IAB37_05270</name>
</gene>
<dbReference type="InterPro" id="IPR010540">
    <property type="entry name" value="CmpB_TMEM229"/>
</dbReference>
<feature type="transmembrane region" description="Helical" evidence="1">
    <location>
        <begin position="286"/>
        <end position="310"/>
    </location>
</feature>
<keyword evidence="1" id="KW-0472">Membrane</keyword>
<proteinExistence type="predicted"/>
<feature type="transmembrane region" description="Helical" evidence="1">
    <location>
        <begin position="130"/>
        <end position="153"/>
    </location>
</feature>
<evidence type="ECO:0000313" key="3">
    <source>
        <dbReference type="Proteomes" id="UP000824241"/>
    </source>
</evidence>
<evidence type="ECO:0000313" key="2">
    <source>
        <dbReference type="EMBL" id="HIR60969.1"/>
    </source>
</evidence>
<comment type="caution">
    <text evidence="2">The sequence shown here is derived from an EMBL/GenBank/DDBJ whole genome shotgun (WGS) entry which is preliminary data.</text>
</comment>